<dbReference type="RefSeq" id="WP_134121197.1">
    <property type="nucleotide sequence ID" value="NZ_SODF01000002.1"/>
</dbReference>
<feature type="compositionally biased region" description="Polar residues" evidence="1">
    <location>
        <begin position="492"/>
        <end position="508"/>
    </location>
</feature>
<evidence type="ECO:0000256" key="1">
    <source>
        <dbReference type="SAM" id="MobiDB-lite"/>
    </source>
</evidence>
<keyword evidence="3" id="KW-1185">Reference proteome</keyword>
<feature type="region of interest" description="Disordered" evidence="1">
    <location>
        <begin position="441"/>
        <end position="508"/>
    </location>
</feature>
<feature type="region of interest" description="Disordered" evidence="1">
    <location>
        <begin position="384"/>
        <end position="414"/>
    </location>
</feature>
<dbReference type="AlphaFoldDB" id="A0A4R7ZK68"/>
<accession>A0A4R7ZK68</accession>
<dbReference type="EMBL" id="SODF01000002">
    <property type="protein sequence ID" value="TDW18179.1"/>
    <property type="molecule type" value="Genomic_DNA"/>
</dbReference>
<feature type="compositionally biased region" description="Low complexity" evidence="1">
    <location>
        <begin position="196"/>
        <end position="210"/>
    </location>
</feature>
<feature type="region of interest" description="Disordered" evidence="1">
    <location>
        <begin position="136"/>
        <end position="219"/>
    </location>
</feature>
<organism evidence="2 3">
    <name type="scientific">Kribbella kalugense</name>
    <dbReference type="NCBI Taxonomy" id="2512221"/>
    <lineage>
        <taxon>Bacteria</taxon>
        <taxon>Bacillati</taxon>
        <taxon>Actinomycetota</taxon>
        <taxon>Actinomycetes</taxon>
        <taxon>Propionibacteriales</taxon>
        <taxon>Kribbellaceae</taxon>
        <taxon>Kribbella</taxon>
    </lineage>
</organism>
<feature type="compositionally biased region" description="Low complexity" evidence="1">
    <location>
        <begin position="180"/>
        <end position="189"/>
    </location>
</feature>
<sequence length="508" mass="53060">MEPDDVLEQARQKMVEIVQLMMRYMDRQSPGQSQRFRRLMERAVPGMPAMIDQGGTIPEITARVNDFQRPGWEQRATKAFAELPRQDPVFADPAVRATSNEYIAMQPRMQERLTALTAEMRDLGAPGAAALYQQLGREAARATAPGQQRPIQPTGPAPRSAAGRATPPPPGAQPQPQPRQAPGGAQPTQSQPPQPQQTQPQSAQLQPAQAGEQQVGTQRTVALETSDPVLLDARIVESAGKITVTAKPNCTRATLTIRTADANGPAADAIRSARLEATADGRMTTSAAKSESAPTVMTRTTSNGVVQNFNASGSGSIMVTGSIGELNIGGGSITMGDVRGSTFVISGGSSPIEVEAVVPEGSTVVARTDKANIETHGKLDYVSARSKEGAVSSGSADRTDGTGMPGSARSAELHSVKGPVTVHADRACDVRAGSVEGDVKVTASSPEVAGTMRVDADSISGRSEVPPESRGFGSEAGGQSQRASDGARDTTVRQNQTPTRQTGTGLGG</sequence>
<comment type="caution">
    <text evidence="2">The sequence shown here is derived from an EMBL/GenBank/DDBJ whole genome shotgun (WGS) entry which is preliminary data.</text>
</comment>
<evidence type="ECO:0008006" key="4">
    <source>
        <dbReference type="Google" id="ProtNLM"/>
    </source>
</evidence>
<evidence type="ECO:0000313" key="3">
    <source>
        <dbReference type="Proteomes" id="UP000295447"/>
    </source>
</evidence>
<feature type="compositionally biased region" description="Pro residues" evidence="1">
    <location>
        <begin position="166"/>
        <end position="179"/>
    </location>
</feature>
<evidence type="ECO:0000313" key="2">
    <source>
        <dbReference type="EMBL" id="TDW18179.1"/>
    </source>
</evidence>
<gene>
    <name evidence="2" type="ORF">EV650_4762</name>
</gene>
<reference evidence="2 3" key="1">
    <citation type="submission" date="2019-03" db="EMBL/GenBank/DDBJ databases">
        <title>Genomic Encyclopedia of Type Strains, Phase III (KMG-III): the genomes of soil and plant-associated and newly described type strains.</title>
        <authorList>
            <person name="Whitman W."/>
        </authorList>
    </citation>
    <scope>NUCLEOTIDE SEQUENCE [LARGE SCALE GENOMIC DNA]</scope>
    <source>
        <strain evidence="2 3">VKM Ac-2570</strain>
    </source>
</reference>
<protein>
    <recommendedName>
        <fullName evidence="4">Adhesin</fullName>
    </recommendedName>
</protein>
<dbReference type="Proteomes" id="UP000295447">
    <property type="component" value="Unassembled WGS sequence"/>
</dbReference>
<name>A0A4R7ZK68_9ACTN</name>
<dbReference type="OrthoDB" id="3831259at2"/>
<proteinExistence type="predicted"/>